<name>A0A1Z2XNH5_9FIRM</name>
<reference evidence="2 4" key="3">
    <citation type="submission" date="2020-11" db="EMBL/GenBank/DDBJ databases">
        <title>Closed and high quality bacterial genomes of the OMM12 community.</title>
        <authorList>
            <person name="Marbouty M."/>
            <person name="Lamy-Besnier Q."/>
            <person name="Debarbieux L."/>
            <person name="Koszul R."/>
        </authorList>
    </citation>
    <scope>NUCLEOTIDE SEQUENCE [LARGE SCALE GENOMIC DNA]</scope>
    <source>
        <strain evidence="2 4">KB18</strain>
    </source>
</reference>
<sequence>MKKLLALVLALCLVLGLGGCRFINKTTAPVEFTSADSGTLYWHSMELAGLIDDMLKTPEYFELMGGSDTVSEVIIPLMRSDLSEPESAYVVTLPEDALPTLMSAAEVDLDGFSDGLREFVERRMASSVPTILNSRQGAETLAASSILTVSGSWAGEVLDESCYVLLMYPYCCPVMASFTGSNGVVTGTATMLLGEPLEEDSLDAVEELFGYLEMEGPEIEEIDIDALI</sequence>
<evidence type="ECO:0000313" key="1">
    <source>
        <dbReference type="EMBL" id="ASB39993.1"/>
    </source>
</evidence>
<gene>
    <name evidence="1" type="ORF">ADH66_04570</name>
    <name evidence="2" type="ORF">I5Q82_14635</name>
</gene>
<accession>A0A1Z2XNH5</accession>
<dbReference type="Proteomes" id="UP000196710">
    <property type="component" value="Chromosome"/>
</dbReference>
<dbReference type="KEGG" id="amur:ADH66_04570"/>
<dbReference type="EMBL" id="CP021422">
    <property type="protein sequence ID" value="ASB39993.1"/>
    <property type="molecule type" value="Genomic_DNA"/>
</dbReference>
<reference evidence="3" key="2">
    <citation type="submission" date="2017-05" db="EMBL/GenBank/DDBJ databases">
        <title>Improved OligoMM genomes.</title>
        <authorList>
            <person name="Garzetti D."/>
        </authorList>
    </citation>
    <scope>NUCLEOTIDE SEQUENCE [LARGE SCALE GENOMIC DNA]</scope>
    <source>
        <strain evidence="3">KB18</strain>
    </source>
</reference>
<evidence type="ECO:0000313" key="2">
    <source>
        <dbReference type="EMBL" id="QQR29281.1"/>
    </source>
</evidence>
<evidence type="ECO:0000313" key="4">
    <source>
        <dbReference type="Proteomes" id="UP000596035"/>
    </source>
</evidence>
<keyword evidence="3" id="KW-1185">Reference proteome</keyword>
<proteinExistence type="predicted"/>
<dbReference type="EMBL" id="CP065321">
    <property type="protein sequence ID" value="QQR29281.1"/>
    <property type="molecule type" value="Genomic_DNA"/>
</dbReference>
<dbReference type="PROSITE" id="PS51257">
    <property type="entry name" value="PROKAR_LIPOPROTEIN"/>
    <property type="match status" value="1"/>
</dbReference>
<dbReference type="Proteomes" id="UP000596035">
    <property type="component" value="Chromosome"/>
</dbReference>
<reference evidence="1" key="1">
    <citation type="journal article" date="2017" name="Genome Announc.">
        <title>High-Quality Whole-Genome Sequences of the Oligo-Mouse-Microbiota Bacterial Community.</title>
        <authorList>
            <person name="Garzetti D."/>
            <person name="Brugiroux S."/>
            <person name="Bunk B."/>
            <person name="Pukall R."/>
            <person name="McCoy K.D."/>
            <person name="Macpherson A.J."/>
            <person name="Stecher B."/>
        </authorList>
    </citation>
    <scope>NUCLEOTIDE SEQUENCE</scope>
    <source>
        <strain evidence="1">KB18</strain>
    </source>
</reference>
<organism evidence="2 4">
    <name type="scientific">Acutalibacter muris</name>
    <dbReference type="NCBI Taxonomy" id="1796620"/>
    <lineage>
        <taxon>Bacteria</taxon>
        <taxon>Bacillati</taxon>
        <taxon>Bacillota</taxon>
        <taxon>Clostridia</taxon>
        <taxon>Eubacteriales</taxon>
        <taxon>Acutalibacteraceae</taxon>
        <taxon>Acutalibacter</taxon>
    </lineage>
</organism>
<evidence type="ECO:0008006" key="5">
    <source>
        <dbReference type="Google" id="ProtNLM"/>
    </source>
</evidence>
<protein>
    <recommendedName>
        <fullName evidence="5">FAS1 domain-containing protein</fullName>
    </recommendedName>
</protein>
<dbReference type="AlphaFoldDB" id="A0A1Z2XNH5"/>
<dbReference type="RefSeq" id="WP_066535126.1">
    <property type="nucleotide sequence ID" value="NZ_CP021422.1"/>
</dbReference>
<evidence type="ECO:0000313" key="3">
    <source>
        <dbReference type="Proteomes" id="UP000196710"/>
    </source>
</evidence>